<proteinExistence type="predicted"/>
<evidence type="ECO:0000313" key="1">
    <source>
        <dbReference type="EMBL" id="AEG14453.1"/>
    </source>
</evidence>
<dbReference type="Proteomes" id="UP000009229">
    <property type="component" value="Chromosome"/>
</dbReference>
<reference evidence="2" key="1">
    <citation type="submission" date="2011-05" db="EMBL/GenBank/DDBJ databases">
        <title>Complete sequence of Desulfotomaculum kuznetsovii DSM 6115.</title>
        <authorList>
            <person name="Lucas S."/>
            <person name="Han J."/>
            <person name="Lapidus A."/>
            <person name="Cheng J.-F."/>
            <person name="Goodwin L."/>
            <person name="Pitluck S."/>
            <person name="Peters L."/>
            <person name="Mikhailova N."/>
            <person name="Lu M."/>
            <person name="Saunders E."/>
            <person name="Han C."/>
            <person name="Tapia R."/>
            <person name="Land M."/>
            <person name="Hauser L."/>
            <person name="Kyrpides N."/>
            <person name="Ivanova N."/>
            <person name="Pagani I."/>
            <person name="Nazina T."/>
            <person name="Ivanova A."/>
            <person name="Parshina S."/>
            <person name="Kuever J."/>
            <person name="Muyzer G."/>
            <person name="Plugge C."/>
            <person name="Stams A."/>
            <person name="Woyke T."/>
        </authorList>
    </citation>
    <scope>NUCLEOTIDE SEQUENCE [LARGE SCALE GENOMIC DNA]</scope>
    <source>
        <strain evidence="2">DSM 6115 / VKM B-1805 / 17</strain>
    </source>
</reference>
<keyword evidence="2" id="KW-1185">Reference proteome</keyword>
<name>A0AAU8PX80_DESK7</name>
<accession>A0AAU8PX80</accession>
<dbReference type="InterPro" id="IPR027417">
    <property type="entry name" value="P-loop_NTPase"/>
</dbReference>
<protein>
    <recommendedName>
        <fullName evidence="3">AAA domain-containing protein</fullName>
    </recommendedName>
</protein>
<gene>
    <name evidence="1" type="ordered locus">Desku_0853</name>
</gene>
<sequence length="306" mass="33925">MGVCRAFQGRVPHPLFMDIVTKVRELSKYLNDEAIADALKLTPEAVRSILEGKAEVKLKQVERQDQVVPLIQVSSVETSYRQKIISVGRAKGGVGCTVVALGLAYLLSKKVRTLLIDLNFSEGGSDLSYYLNLPEYPHMGSFLGDLEQCVINLEPNFSVLQTPKHTNSKRQEIGKFINLARQDYDAVVMDLPNLQDGLVQEAMQHSTTLVLVTSGLEPELVRLAAIAGRYQRKEVIVAVNRGSLPGEAAEAFKKVVYIEHDDSLLKTLQNCDLPGEKTTFMHGVASIRDAIYNNDRKSILQKILGF</sequence>
<dbReference type="AlphaFoldDB" id="A0AAU8PX80"/>
<dbReference type="SUPFAM" id="SSF52540">
    <property type="entry name" value="P-loop containing nucleoside triphosphate hydrolases"/>
    <property type="match status" value="1"/>
</dbReference>
<dbReference type="RefSeq" id="WP_013821968.1">
    <property type="nucleotide sequence ID" value="NC_015573.1"/>
</dbReference>
<organism evidence="1 2">
    <name type="scientific">Desulfofundulus kuznetsovii (strain DSM 6115 / VKM B-1805 / 17)</name>
    <name type="common">Desulfotomaculum kuznetsovii</name>
    <dbReference type="NCBI Taxonomy" id="760568"/>
    <lineage>
        <taxon>Bacteria</taxon>
        <taxon>Bacillati</taxon>
        <taxon>Bacillota</taxon>
        <taxon>Clostridia</taxon>
        <taxon>Eubacteriales</taxon>
        <taxon>Peptococcaceae</taxon>
        <taxon>Desulfofundulus</taxon>
    </lineage>
</organism>
<dbReference type="KEGG" id="dku:Desku_0853"/>
<dbReference type="EMBL" id="CP002770">
    <property type="protein sequence ID" value="AEG14453.1"/>
    <property type="molecule type" value="Genomic_DNA"/>
</dbReference>
<evidence type="ECO:0000313" key="2">
    <source>
        <dbReference type="Proteomes" id="UP000009229"/>
    </source>
</evidence>
<dbReference type="Gene3D" id="3.40.50.300">
    <property type="entry name" value="P-loop containing nucleotide triphosphate hydrolases"/>
    <property type="match status" value="1"/>
</dbReference>
<evidence type="ECO:0008006" key="3">
    <source>
        <dbReference type="Google" id="ProtNLM"/>
    </source>
</evidence>